<organism evidence="5">
    <name type="scientific">marine sediment metagenome</name>
    <dbReference type="NCBI Taxonomy" id="412755"/>
    <lineage>
        <taxon>unclassified sequences</taxon>
        <taxon>metagenomes</taxon>
        <taxon>ecological metagenomes</taxon>
    </lineage>
</organism>
<keyword evidence="2" id="KW-0560">Oxidoreductase</keyword>
<comment type="caution">
    <text evidence="5">The sequence shown here is derived from an EMBL/GenBank/DDBJ whole genome shotgun (WGS) entry which is preliminary data.</text>
</comment>
<protein>
    <recommendedName>
        <fullName evidence="6">FAD-dependent oxidoreductase</fullName>
    </recommendedName>
</protein>
<evidence type="ECO:0000256" key="3">
    <source>
        <dbReference type="ARBA" id="ARBA00023004"/>
    </source>
</evidence>
<evidence type="ECO:0008006" key="6">
    <source>
        <dbReference type="Google" id="ProtNLM"/>
    </source>
</evidence>
<dbReference type="GO" id="GO:0051536">
    <property type="term" value="F:iron-sulfur cluster binding"/>
    <property type="evidence" value="ECO:0007669"/>
    <property type="project" value="UniProtKB-KW"/>
</dbReference>
<evidence type="ECO:0000256" key="1">
    <source>
        <dbReference type="ARBA" id="ARBA00022723"/>
    </source>
</evidence>
<keyword evidence="3" id="KW-0408">Iron</keyword>
<evidence type="ECO:0000256" key="2">
    <source>
        <dbReference type="ARBA" id="ARBA00023002"/>
    </source>
</evidence>
<evidence type="ECO:0000256" key="4">
    <source>
        <dbReference type="ARBA" id="ARBA00023014"/>
    </source>
</evidence>
<accession>X1FQ29</accession>
<dbReference type="AlphaFoldDB" id="X1FQ29"/>
<feature type="non-terminal residue" evidence="5">
    <location>
        <position position="1"/>
    </location>
</feature>
<keyword evidence="4" id="KW-0411">Iron-sulfur</keyword>
<keyword evidence="1" id="KW-0479">Metal-binding</keyword>
<name>X1FQ29_9ZZZZ</name>
<dbReference type="GO" id="GO:0046872">
    <property type="term" value="F:metal ion binding"/>
    <property type="evidence" value="ECO:0007669"/>
    <property type="project" value="UniProtKB-KW"/>
</dbReference>
<evidence type="ECO:0000313" key="5">
    <source>
        <dbReference type="EMBL" id="GAH34630.1"/>
    </source>
</evidence>
<dbReference type="InterPro" id="IPR039650">
    <property type="entry name" value="HdrA-like"/>
</dbReference>
<dbReference type="PANTHER" id="PTHR43498:SF1">
    <property type="entry name" value="COB--COM HETERODISULFIDE REDUCTASE IRON-SULFUR SUBUNIT A"/>
    <property type="match status" value="1"/>
</dbReference>
<dbReference type="EMBL" id="BARU01013250">
    <property type="protein sequence ID" value="GAH34630.1"/>
    <property type="molecule type" value="Genomic_DNA"/>
</dbReference>
<dbReference type="Pfam" id="PF12831">
    <property type="entry name" value="FAD_oxidored"/>
    <property type="match status" value="1"/>
</dbReference>
<dbReference type="PANTHER" id="PTHR43498">
    <property type="entry name" value="FERREDOXIN:COB-COM HETERODISULFIDE REDUCTASE SUBUNIT A"/>
    <property type="match status" value="1"/>
</dbReference>
<dbReference type="GO" id="GO:0016491">
    <property type="term" value="F:oxidoreductase activity"/>
    <property type="evidence" value="ECO:0007669"/>
    <property type="project" value="UniProtKB-KW"/>
</dbReference>
<gene>
    <name evidence="5" type="ORF">S03H2_24035</name>
</gene>
<proteinExistence type="predicted"/>
<sequence>YPDTIALSGYHWDMATPSDQEQRMLHKASYGKQYTEIPYRCMVPQEIENLIVAGRSVSAEWDAMGVLRIMPACFAMGQAAGTAAAMAARTGRSFSALDIEELKHILTSQGAIFSPR</sequence>
<reference evidence="5" key="1">
    <citation type="journal article" date="2014" name="Front. Microbiol.">
        <title>High frequency of phylogenetically diverse reductive dehalogenase-homologous genes in deep subseafloor sedimentary metagenomes.</title>
        <authorList>
            <person name="Kawai M."/>
            <person name="Futagami T."/>
            <person name="Toyoda A."/>
            <person name="Takaki Y."/>
            <person name="Nishi S."/>
            <person name="Hori S."/>
            <person name="Arai W."/>
            <person name="Tsubouchi T."/>
            <person name="Morono Y."/>
            <person name="Uchiyama I."/>
            <person name="Ito T."/>
            <person name="Fujiyama A."/>
            <person name="Inagaki F."/>
            <person name="Takami H."/>
        </authorList>
    </citation>
    <scope>NUCLEOTIDE SEQUENCE</scope>
    <source>
        <strain evidence="5">Expedition CK06-06</strain>
    </source>
</reference>